<accession>A0A9P4XJH9</accession>
<dbReference type="AlphaFoldDB" id="A0A9P4XJH9"/>
<sequence>MALALKGQRSRSLELFELVAQGQWIARQGKEWRATADWARHRCYVTNTGASRLELGPMPALRRGLIRTASPCAERCESGWNLGIGLGSRHYGRVKSDASPYFSPLYDEDYHLKACADIQDPALQSGSKEQGGGRGGKFELPERQRKKKKKTRGARKQCLKRVHTPRQNSFAGKMNLAKWGSGTYVPATYSDYGHVAEKVKTRPEPF</sequence>
<reference evidence="2 3" key="1">
    <citation type="submission" date="2018-06" db="EMBL/GenBank/DDBJ databases">
        <title>Genome analysis of cellulolytic fungus Trichoderma lentiforme CFAM-422.</title>
        <authorList>
            <person name="Steindorff A.S."/>
            <person name="Formighieri E.F."/>
            <person name="Midorikawa G.E.O."/>
            <person name="Tamietti M.S."/>
            <person name="Ramos E.Z."/>
            <person name="Silva A.S."/>
            <person name="Bon E.P.S."/>
            <person name="Mendes T.D."/>
            <person name="Damaso M.C.T."/>
            <person name="Favaro L.C.L."/>
        </authorList>
    </citation>
    <scope>NUCLEOTIDE SEQUENCE [LARGE SCALE GENOMIC DNA]</scope>
    <source>
        <strain evidence="2 3">CFAM-422</strain>
    </source>
</reference>
<gene>
    <name evidence="2" type="ORF">CFAM422_002928</name>
</gene>
<keyword evidence="3" id="KW-1185">Reference proteome</keyword>
<feature type="compositionally biased region" description="Basic residues" evidence="1">
    <location>
        <begin position="144"/>
        <end position="164"/>
    </location>
</feature>
<organism evidence="2 3">
    <name type="scientific">Trichoderma lentiforme</name>
    <dbReference type="NCBI Taxonomy" id="1567552"/>
    <lineage>
        <taxon>Eukaryota</taxon>
        <taxon>Fungi</taxon>
        <taxon>Dikarya</taxon>
        <taxon>Ascomycota</taxon>
        <taxon>Pezizomycotina</taxon>
        <taxon>Sordariomycetes</taxon>
        <taxon>Hypocreomycetidae</taxon>
        <taxon>Hypocreales</taxon>
        <taxon>Hypocreaceae</taxon>
        <taxon>Trichoderma</taxon>
    </lineage>
</organism>
<feature type="region of interest" description="Disordered" evidence="1">
    <location>
        <begin position="123"/>
        <end position="165"/>
    </location>
</feature>
<protein>
    <submittedName>
        <fullName evidence="2">Uncharacterized protein</fullName>
    </submittedName>
</protein>
<dbReference type="EMBL" id="QLNT01000004">
    <property type="protein sequence ID" value="KAF3075201.1"/>
    <property type="molecule type" value="Genomic_DNA"/>
</dbReference>
<evidence type="ECO:0000256" key="1">
    <source>
        <dbReference type="SAM" id="MobiDB-lite"/>
    </source>
</evidence>
<name>A0A9P4XJH9_9HYPO</name>
<evidence type="ECO:0000313" key="3">
    <source>
        <dbReference type="Proteomes" id="UP000801864"/>
    </source>
</evidence>
<proteinExistence type="predicted"/>
<evidence type="ECO:0000313" key="2">
    <source>
        <dbReference type="EMBL" id="KAF3075201.1"/>
    </source>
</evidence>
<dbReference type="Proteomes" id="UP000801864">
    <property type="component" value="Unassembled WGS sequence"/>
</dbReference>
<comment type="caution">
    <text evidence="2">The sequence shown here is derived from an EMBL/GenBank/DDBJ whole genome shotgun (WGS) entry which is preliminary data.</text>
</comment>